<evidence type="ECO:0000313" key="2">
    <source>
        <dbReference type="EMBL" id="CAI8974251.1"/>
    </source>
</evidence>
<sequence length="122" mass="12561">MKISKTFVLGASLLTGVLATSGSAIAAETAAGVKEFFSKTIQTTKEAQAAAAEGNKEGCLSAIKQTKQYYKEITGDAAGKPMQDAMKKVNEARDICSNGSPQDAAPILGEAAAAMEKVFTGL</sequence>
<dbReference type="EMBL" id="OX458333">
    <property type="protein sequence ID" value="CAI8974251.1"/>
    <property type="molecule type" value="Genomic_DNA"/>
</dbReference>
<dbReference type="Proteomes" id="UP001162030">
    <property type="component" value="Chromosome"/>
</dbReference>
<name>A0ABM9I9G9_9GAMM</name>
<dbReference type="RefSeq" id="WP_026608782.1">
    <property type="nucleotide sequence ID" value="NZ_OX458333.1"/>
</dbReference>
<evidence type="ECO:0000256" key="1">
    <source>
        <dbReference type="SAM" id="SignalP"/>
    </source>
</evidence>
<feature type="signal peptide" evidence="1">
    <location>
        <begin position="1"/>
        <end position="26"/>
    </location>
</feature>
<reference evidence="2 3" key="1">
    <citation type="submission" date="2023-03" db="EMBL/GenBank/DDBJ databases">
        <authorList>
            <person name="Pearce D."/>
        </authorList>
    </citation>
    <scope>NUCLEOTIDE SEQUENCE [LARGE SCALE GENOMIC DNA]</scope>
    <source>
        <strain evidence="2">Msz</strain>
    </source>
</reference>
<evidence type="ECO:0000313" key="3">
    <source>
        <dbReference type="Proteomes" id="UP001162030"/>
    </source>
</evidence>
<keyword evidence="1" id="KW-0732">Signal</keyword>
<keyword evidence="3" id="KW-1185">Reference proteome</keyword>
<proteinExistence type="predicted"/>
<organism evidence="2 3">
    <name type="scientific">Methylocaldum szegediense</name>
    <dbReference type="NCBI Taxonomy" id="73780"/>
    <lineage>
        <taxon>Bacteria</taxon>
        <taxon>Pseudomonadati</taxon>
        <taxon>Pseudomonadota</taxon>
        <taxon>Gammaproteobacteria</taxon>
        <taxon>Methylococcales</taxon>
        <taxon>Methylococcaceae</taxon>
        <taxon>Methylocaldum</taxon>
    </lineage>
</organism>
<protein>
    <submittedName>
        <fullName evidence="2">Uncharacterized protein</fullName>
    </submittedName>
</protein>
<accession>A0ABM9I9G9</accession>
<gene>
    <name evidence="2" type="ORF">MSZNOR_4961</name>
</gene>
<feature type="chain" id="PRO_5046925971" evidence="1">
    <location>
        <begin position="27"/>
        <end position="122"/>
    </location>
</feature>